<dbReference type="SUPFAM" id="SSF48371">
    <property type="entry name" value="ARM repeat"/>
    <property type="match status" value="1"/>
</dbReference>
<dbReference type="GO" id="GO:0005730">
    <property type="term" value="C:nucleolus"/>
    <property type="evidence" value="ECO:0007669"/>
    <property type="project" value="TreeGrafter"/>
</dbReference>
<gene>
    <name evidence="3" type="ORF">IWQ62_006325</name>
</gene>
<dbReference type="InterPro" id="IPR016903">
    <property type="entry name" value="Nucleolar_cplx-assoc_3"/>
</dbReference>
<dbReference type="Pfam" id="PF07540">
    <property type="entry name" value="NOC3p"/>
    <property type="match status" value="1"/>
</dbReference>
<feature type="compositionally biased region" description="Acidic residues" evidence="1">
    <location>
        <begin position="65"/>
        <end position="100"/>
    </location>
</feature>
<evidence type="ECO:0000313" key="3">
    <source>
        <dbReference type="EMBL" id="KAJ1951977.1"/>
    </source>
</evidence>
<feature type="region of interest" description="Disordered" evidence="1">
    <location>
        <begin position="422"/>
        <end position="446"/>
    </location>
</feature>
<keyword evidence="4" id="KW-1185">Reference proteome</keyword>
<dbReference type="Proteomes" id="UP001150925">
    <property type="component" value="Unassembled WGS sequence"/>
</dbReference>
<evidence type="ECO:0000256" key="1">
    <source>
        <dbReference type="SAM" id="MobiDB-lite"/>
    </source>
</evidence>
<organism evidence="3 4">
    <name type="scientific">Dispira parvispora</name>
    <dbReference type="NCBI Taxonomy" id="1520584"/>
    <lineage>
        <taxon>Eukaryota</taxon>
        <taxon>Fungi</taxon>
        <taxon>Fungi incertae sedis</taxon>
        <taxon>Zoopagomycota</taxon>
        <taxon>Kickxellomycotina</taxon>
        <taxon>Dimargaritomycetes</taxon>
        <taxon>Dimargaritales</taxon>
        <taxon>Dimargaritaceae</taxon>
        <taxon>Dispira</taxon>
    </lineage>
</organism>
<proteinExistence type="predicted"/>
<dbReference type="PANTHER" id="PTHR14428">
    <property type="entry name" value="NUCLEOLAR COMPLEX PROTEIN 3"/>
    <property type="match status" value="1"/>
</dbReference>
<dbReference type="EMBL" id="JANBPY010003352">
    <property type="protein sequence ID" value="KAJ1951977.1"/>
    <property type="molecule type" value="Genomic_DNA"/>
</dbReference>
<dbReference type="OrthoDB" id="10263597at2759"/>
<feature type="domain" description="Nucleolar complex-associated protein 3 N-terminal" evidence="2">
    <location>
        <begin position="200"/>
        <end position="293"/>
    </location>
</feature>
<sequence length="446" mass="50664">MKNGIAQRAMAKPKRRSKTGTVDYTRILDNIERDSSSEDEIVDYDSQQAGESSDDDSLPDIALSDSDEEDEEESQDGDDVELYNEAYDDMYVDDDDDDEICHEGKKPNANNVEADYEKIPRAPFKDPDEERKRLPIKMADGRLVHVEPDVTDIKDDETDEEDSVTSAKQPLASVPTELSTLPIATKESAPPLTKKQYLVQKKVELAELSQRIIEEPEKEVMVLKRLLSIATEEVDHAVLSKLGLLSLLAVYQDIIPGYMIRSLTSKEKATKVTKEVKQRRQFEEALVRYYQRYLQLLDTIIKDPTRHSPPGSTHTTPKSLAEVAVQCLCELLVKAPHFNFRLNILTTLVARLTDKQHTLIPQMCAQAIVQLFQLDESGQYSLDTVRILTKMIKTRSYDVHEEVIKLFLHLRLRDELNPDVIRGSENNQAESDKGKKRKALQPVNDA</sequence>
<dbReference type="InterPro" id="IPR011501">
    <property type="entry name" value="Noc3_N"/>
</dbReference>
<feature type="non-terminal residue" evidence="3">
    <location>
        <position position="446"/>
    </location>
</feature>
<dbReference type="GO" id="GO:0006270">
    <property type="term" value="P:DNA replication initiation"/>
    <property type="evidence" value="ECO:0007669"/>
    <property type="project" value="TreeGrafter"/>
</dbReference>
<dbReference type="InterPro" id="IPR016024">
    <property type="entry name" value="ARM-type_fold"/>
</dbReference>
<dbReference type="PANTHER" id="PTHR14428:SF5">
    <property type="entry name" value="NUCLEOLAR COMPLEX PROTEIN 3 HOMOLOG"/>
    <property type="match status" value="1"/>
</dbReference>
<dbReference type="GO" id="GO:0003682">
    <property type="term" value="F:chromatin binding"/>
    <property type="evidence" value="ECO:0007669"/>
    <property type="project" value="TreeGrafter"/>
</dbReference>
<feature type="compositionally biased region" description="Basic and acidic residues" evidence="1">
    <location>
        <begin position="115"/>
        <end position="127"/>
    </location>
</feature>
<evidence type="ECO:0000259" key="2">
    <source>
        <dbReference type="Pfam" id="PF07540"/>
    </source>
</evidence>
<feature type="region of interest" description="Disordered" evidence="1">
    <location>
        <begin position="1"/>
        <end position="127"/>
    </location>
</feature>
<dbReference type="AlphaFoldDB" id="A0A9W8APA2"/>
<name>A0A9W8APA2_9FUNG</name>
<protein>
    <recommendedName>
        <fullName evidence="2">Nucleolar complex-associated protein 3 N-terminal domain-containing protein</fullName>
    </recommendedName>
</protein>
<reference evidence="3" key="1">
    <citation type="submission" date="2022-07" db="EMBL/GenBank/DDBJ databases">
        <title>Phylogenomic reconstructions and comparative analyses of Kickxellomycotina fungi.</title>
        <authorList>
            <person name="Reynolds N.K."/>
            <person name="Stajich J.E."/>
            <person name="Barry K."/>
            <person name="Grigoriev I.V."/>
            <person name="Crous P."/>
            <person name="Smith M.E."/>
        </authorList>
    </citation>
    <scope>NUCLEOTIDE SEQUENCE</scope>
    <source>
        <strain evidence="3">RSA 1196</strain>
    </source>
</reference>
<accession>A0A9W8APA2</accession>
<comment type="caution">
    <text evidence="3">The sequence shown here is derived from an EMBL/GenBank/DDBJ whole genome shotgun (WGS) entry which is preliminary data.</text>
</comment>
<evidence type="ECO:0000313" key="4">
    <source>
        <dbReference type="Proteomes" id="UP001150925"/>
    </source>
</evidence>